<protein>
    <submittedName>
        <fullName evidence="1">Odorant binding protein</fullName>
    </submittedName>
</protein>
<accession>A0A4E0RYS4</accession>
<reference evidence="1" key="1">
    <citation type="submission" date="2019-02" db="EMBL/GenBank/DDBJ databases">
        <title>Genome of the parasitoid wasp Diachasma alloeum, an emerging model for ecological speciation and transitions to asexual reproduction.</title>
        <authorList>
            <person name="Robertson H.M."/>
            <person name="Walden K.K."/>
            <person name="Tvedte E.S."/>
            <person name="Hood G.R."/>
            <person name="Feder J.L."/>
            <person name="Forbes A.A."/>
            <person name="Logsdon J.M."/>
            <person name="Mcelroy K.E."/>
        </authorList>
    </citation>
    <scope>NUCLEOTIDE SEQUENCE [LARGE SCALE GENOMIC DNA]</scope>
    <source>
        <strain evidence="1">Michigan</strain>
    </source>
</reference>
<evidence type="ECO:0000313" key="1">
    <source>
        <dbReference type="EMBL" id="THK32891.1"/>
    </source>
</evidence>
<name>A0A4E0RYS4_9HYME</name>
<keyword evidence="2" id="KW-1185">Reference proteome</keyword>
<gene>
    <name evidence="1" type="primary">Obp10</name>
    <name evidence="1" type="ORF">DALL_DALL000053</name>
</gene>
<sequence>MKICLNFKHKLRCWAPVKKTCKKNSNYEVFI</sequence>
<evidence type="ECO:0000313" key="2">
    <source>
        <dbReference type="Proteomes" id="UP000297026"/>
    </source>
</evidence>
<dbReference type="Proteomes" id="UP000297026">
    <property type="component" value="Unassembled WGS sequence"/>
</dbReference>
<dbReference type="AlphaFoldDB" id="A0A4E0RYS4"/>
<dbReference type="EMBL" id="ML158565">
    <property type="protein sequence ID" value="THK32891.1"/>
    <property type="molecule type" value="Genomic_DNA"/>
</dbReference>
<organism evidence="1 2">
    <name type="scientific">Diachasma alloeum</name>
    <dbReference type="NCBI Taxonomy" id="454923"/>
    <lineage>
        <taxon>Eukaryota</taxon>
        <taxon>Metazoa</taxon>
        <taxon>Ecdysozoa</taxon>
        <taxon>Arthropoda</taxon>
        <taxon>Hexapoda</taxon>
        <taxon>Insecta</taxon>
        <taxon>Pterygota</taxon>
        <taxon>Neoptera</taxon>
        <taxon>Endopterygota</taxon>
        <taxon>Hymenoptera</taxon>
        <taxon>Apocrita</taxon>
        <taxon>Ichneumonoidea</taxon>
        <taxon>Braconidae</taxon>
        <taxon>Opiinae</taxon>
        <taxon>Diachasma</taxon>
    </lineage>
</organism>
<proteinExistence type="predicted"/>